<feature type="transmembrane region" description="Helical" evidence="5">
    <location>
        <begin position="35"/>
        <end position="53"/>
    </location>
</feature>
<keyword evidence="2 5" id="KW-0812">Transmembrane</keyword>
<dbReference type="InterPro" id="IPR000620">
    <property type="entry name" value="EamA_dom"/>
</dbReference>
<feature type="transmembrane region" description="Helical" evidence="5">
    <location>
        <begin position="145"/>
        <end position="164"/>
    </location>
</feature>
<dbReference type="AlphaFoldDB" id="A0A840S649"/>
<gene>
    <name evidence="7" type="ORF">HNQ51_001252</name>
</gene>
<feature type="transmembrane region" description="Helical" evidence="5">
    <location>
        <begin position="185"/>
        <end position="205"/>
    </location>
</feature>
<reference evidence="7 8" key="1">
    <citation type="submission" date="2020-08" db="EMBL/GenBank/DDBJ databases">
        <title>Genomic Encyclopedia of Type Strains, Phase IV (KMG-IV): sequencing the most valuable type-strain genomes for metagenomic binning, comparative biology and taxonomic classification.</title>
        <authorList>
            <person name="Goeker M."/>
        </authorList>
    </citation>
    <scope>NUCLEOTIDE SEQUENCE [LARGE SCALE GENOMIC DNA]</scope>
    <source>
        <strain evidence="7 8">DSM 23958</strain>
    </source>
</reference>
<evidence type="ECO:0000313" key="7">
    <source>
        <dbReference type="EMBL" id="MBB5203959.1"/>
    </source>
</evidence>
<comment type="subcellular location">
    <subcellularLocation>
        <location evidence="1">Membrane</location>
        <topology evidence="1">Multi-pass membrane protein</topology>
    </subcellularLocation>
</comment>
<organism evidence="7 8">
    <name type="scientific">Inhella inkyongensis</name>
    <dbReference type="NCBI Taxonomy" id="392593"/>
    <lineage>
        <taxon>Bacteria</taxon>
        <taxon>Pseudomonadati</taxon>
        <taxon>Pseudomonadota</taxon>
        <taxon>Betaproteobacteria</taxon>
        <taxon>Burkholderiales</taxon>
        <taxon>Sphaerotilaceae</taxon>
        <taxon>Inhella</taxon>
    </lineage>
</organism>
<sequence>MTHRRALLLMVLVTLLWSSAGIVSRQLQSARPFEVTFWRSAFTVLALLLWWGVREGRAGLAPMRHPSPMLWASAACWAVMFTAFMVAVSISPVAQVLVVMSLGPLITALLAWLLLRQPIARRTGVAVALAGFGVAWMFGAEARPGVGALVALAVPLAAAVNWIVLQRQARSLAHSQADSVSLPHAVALGGLISAALTLPLAWPFAAAPADLLWLAYLGVFQLGLPCVLVVHLSKVLSATELALLAQLELLFGVAWVWWLAGERPSASTLTGGCLVLFALFLNELRRPRAQETPR</sequence>
<evidence type="ECO:0000256" key="2">
    <source>
        <dbReference type="ARBA" id="ARBA00022692"/>
    </source>
</evidence>
<dbReference type="Proteomes" id="UP000554837">
    <property type="component" value="Unassembled WGS sequence"/>
</dbReference>
<dbReference type="RefSeq" id="WP_246071408.1">
    <property type="nucleotide sequence ID" value="NZ_CP040709.1"/>
</dbReference>
<evidence type="ECO:0000256" key="1">
    <source>
        <dbReference type="ARBA" id="ARBA00004141"/>
    </source>
</evidence>
<evidence type="ECO:0000259" key="6">
    <source>
        <dbReference type="Pfam" id="PF00892"/>
    </source>
</evidence>
<evidence type="ECO:0000256" key="5">
    <source>
        <dbReference type="SAM" id="Phobius"/>
    </source>
</evidence>
<keyword evidence="8" id="KW-1185">Reference proteome</keyword>
<keyword evidence="4 5" id="KW-0472">Membrane</keyword>
<proteinExistence type="predicted"/>
<keyword evidence="3 5" id="KW-1133">Transmembrane helix</keyword>
<dbReference type="PANTHER" id="PTHR22911:SF6">
    <property type="entry name" value="SOLUTE CARRIER FAMILY 35 MEMBER G1"/>
    <property type="match status" value="1"/>
</dbReference>
<dbReference type="EMBL" id="JACHHO010000001">
    <property type="protein sequence ID" value="MBB5203959.1"/>
    <property type="molecule type" value="Genomic_DNA"/>
</dbReference>
<name>A0A840S649_9BURK</name>
<comment type="caution">
    <text evidence="7">The sequence shown here is derived from an EMBL/GenBank/DDBJ whole genome shotgun (WGS) entry which is preliminary data.</text>
</comment>
<dbReference type="InterPro" id="IPR037185">
    <property type="entry name" value="EmrE-like"/>
</dbReference>
<feature type="transmembrane region" description="Helical" evidence="5">
    <location>
        <begin position="242"/>
        <end position="260"/>
    </location>
</feature>
<feature type="domain" description="EamA" evidence="6">
    <location>
        <begin position="6"/>
        <end position="138"/>
    </location>
</feature>
<protein>
    <submittedName>
        <fullName evidence="7">Drug/metabolite transporter (DMT)-like permease</fullName>
    </submittedName>
</protein>
<dbReference type="SUPFAM" id="SSF103481">
    <property type="entry name" value="Multidrug resistance efflux transporter EmrE"/>
    <property type="match status" value="2"/>
</dbReference>
<feature type="transmembrane region" description="Helical" evidence="5">
    <location>
        <begin position="266"/>
        <end position="284"/>
    </location>
</feature>
<dbReference type="GO" id="GO:0016020">
    <property type="term" value="C:membrane"/>
    <property type="evidence" value="ECO:0007669"/>
    <property type="project" value="UniProtKB-SubCell"/>
</dbReference>
<dbReference type="Pfam" id="PF00892">
    <property type="entry name" value="EamA"/>
    <property type="match status" value="2"/>
</dbReference>
<dbReference type="PANTHER" id="PTHR22911">
    <property type="entry name" value="ACYL-MALONYL CONDENSING ENZYME-RELATED"/>
    <property type="match status" value="1"/>
</dbReference>
<feature type="transmembrane region" description="Helical" evidence="5">
    <location>
        <begin position="211"/>
        <end position="230"/>
    </location>
</feature>
<feature type="transmembrane region" description="Helical" evidence="5">
    <location>
        <begin position="69"/>
        <end position="90"/>
    </location>
</feature>
<evidence type="ECO:0000313" key="8">
    <source>
        <dbReference type="Proteomes" id="UP000554837"/>
    </source>
</evidence>
<evidence type="ECO:0000256" key="4">
    <source>
        <dbReference type="ARBA" id="ARBA00023136"/>
    </source>
</evidence>
<accession>A0A840S649</accession>
<evidence type="ECO:0000256" key="3">
    <source>
        <dbReference type="ARBA" id="ARBA00022989"/>
    </source>
</evidence>
<feature type="domain" description="EamA" evidence="6">
    <location>
        <begin position="147"/>
        <end position="281"/>
    </location>
</feature>
<feature type="transmembrane region" description="Helical" evidence="5">
    <location>
        <begin position="122"/>
        <end position="139"/>
    </location>
</feature>
<feature type="transmembrane region" description="Helical" evidence="5">
    <location>
        <begin position="96"/>
        <end position="115"/>
    </location>
</feature>